<keyword evidence="4" id="KW-0653">Protein transport</keyword>
<evidence type="ECO:0000256" key="7">
    <source>
        <dbReference type="ARBA" id="ARBA00023289"/>
    </source>
</evidence>
<dbReference type="AlphaFoldDB" id="A0A151ZJ77"/>
<dbReference type="PRINTS" id="PR00449">
    <property type="entry name" value="RASTRNSFRMNG"/>
</dbReference>
<dbReference type="Proteomes" id="UP000076078">
    <property type="component" value="Unassembled WGS sequence"/>
</dbReference>
<keyword evidence="7" id="KW-0636">Prenylation</keyword>
<comment type="caution">
    <text evidence="9">The sequence shown here is derived from an EMBL/GenBank/DDBJ whole genome shotgun (WGS) entry which is preliminary data.</text>
</comment>
<dbReference type="GO" id="GO:0045335">
    <property type="term" value="C:phagocytic vesicle"/>
    <property type="evidence" value="ECO:0007669"/>
    <property type="project" value="TreeGrafter"/>
</dbReference>
<gene>
    <name evidence="9" type="ORF">DLAC_04324</name>
</gene>
<evidence type="ECO:0000313" key="9">
    <source>
        <dbReference type="EMBL" id="KYQ94051.1"/>
    </source>
</evidence>
<keyword evidence="10" id="KW-1185">Reference proteome</keyword>
<comment type="similarity">
    <text evidence="1">Belongs to the small GTPase superfamily. Rab family.</text>
</comment>
<dbReference type="GO" id="GO:0002682">
    <property type="term" value="P:regulation of immune system process"/>
    <property type="evidence" value="ECO:0007669"/>
    <property type="project" value="UniProtKB-ARBA"/>
</dbReference>
<dbReference type="SMART" id="SM00175">
    <property type="entry name" value="RAB"/>
    <property type="match status" value="1"/>
</dbReference>
<dbReference type="EMBL" id="LODT01000022">
    <property type="protein sequence ID" value="KYQ94051.1"/>
    <property type="molecule type" value="Genomic_DNA"/>
</dbReference>
<dbReference type="SMART" id="SM00176">
    <property type="entry name" value="RAN"/>
    <property type="match status" value="1"/>
</dbReference>
<dbReference type="PROSITE" id="PS51417">
    <property type="entry name" value="ARF"/>
    <property type="match status" value="1"/>
</dbReference>
<dbReference type="GO" id="GO:0005770">
    <property type="term" value="C:late endosome"/>
    <property type="evidence" value="ECO:0007669"/>
    <property type="project" value="TreeGrafter"/>
</dbReference>
<proteinExistence type="inferred from homology"/>
<dbReference type="InterPro" id="IPR005225">
    <property type="entry name" value="Small_GTP-bd"/>
</dbReference>
<dbReference type="GO" id="GO:0005764">
    <property type="term" value="C:lysosome"/>
    <property type="evidence" value="ECO:0007669"/>
    <property type="project" value="UniProtKB-ARBA"/>
</dbReference>
<dbReference type="NCBIfam" id="TIGR00231">
    <property type="entry name" value="small_GTP"/>
    <property type="match status" value="1"/>
</dbReference>
<dbReference type="Gene3D" id="3.40.50.300">
    <property type="entry name" value="P-loop containing nucleotide triphosphate hydrolases"/>
    <property type="match status" value="1"/>
</dbReference>
<evidence type="ECO:0000313" key="10">
    <source>
        <dbReference type="Proteomes" id="UP000076078"/>
    </source>
</evidence>
<dbReference type="GO" id="GO:0090385">
    <property type="term" value="P:phagosome-lysosome fusion"/>
    <property type="evidence" value="ECO:0007669"/>
    <property type="project" value="TreeGrafter"/>
</dbReference>
<dbReference type="STRING" id="361077.A0A151ZJ77"/>
<reference evidence="9 10" key="1">
    <citation type="submission" date="2015-12" db="EMBL/GenBank/DDBJ databases">
        <title>Dictyostelia acquired genes for synthesis and detection of signals that induce cell-type specialization by lateral gene transfer from prokaryotes.</title>
        <authorList>
            <person name="Gloeckner G."/>
            <person name="Schaap P."/>
        </authorList>
    </citation>
    <scope>NUCLEOTIDE SEQUENCE [LARGE SCALE GENOMIC DNA]</scope>
    <source>
        <strain evidence="9 10">TK</strain>
    </source>
</reference>
<evidence type="ECO:0000256" key="3">
    <source>
        <dbReference type="ARBA" id="ARBA00022741"/>
    </source>
</evidence>
<dbReference type="PANTHER" id="PTHR47981:SF19">
    <property type="entry name" value="RAS-RELATED PROTEIN RAB-7B"/>
    <property type="match status" value="1"/>
</dbReference>
<dbReference type="InterPro" id="IPR001806">
    <property type="entry name" value="Small_GTPase"/>
</dbReference>
<keyword evidence="2" id="KW-0813">Transport</keyword>
<evidence type="ECO:0000256" key="4">
    <source>
        <dbReference type="ARBA" id="ARBA00022927"/>
    </source>
</evidence>
<protein>
    <recommendedName>
        <fullName evidence="8">Ras-related protein Rab-7b</fullName>
    </recommendedName>
</protein>
<dbReference type="PROSITE" id="PS51419">
    <property type="entry name" value="RAB"/>
    <property type="match status" value="1"/>
</dbReference>
<evidence type="ECO:0000256" key="1">
    <source>
        <dbReference type="ARBA" id="ARBA00006270"/>
    </source>
</evidence>
<dbReference type="PROSITE" id="PS51421">
    <property type="entry name" value="RAS"/>
    <property type="match status" value="1"/>
</dbReference>
<dbReference type="InParanoid" id="A0A151ZJ77"/>
<dbReference type="SMART" id="SM00173">
    <property type="entry name" value="RAS"/>
    <property type="match status" value="1"/>
</dbReference>
<name>A0A151ZJ77_TIELA</name>
<evidence type="ECO:0000256" key="6">
    <source>
        <dbReference type="ARBA" id="ARBA00023288"/>
    </source>
</evidence>
<dbReference type="GO" id="GO:0015031">
    <property type="term" value="P:protein transport"/>
    <property type="evidence" value="ECO:0007669"/>
    <property type="project" value="UniProtKB-KW"/>
</dbReference>
<dbReference type="PROSITE" id="PS51420">
    <property type="entry name" value="RHO"/>
    <property type="match status" value="1"/>
</dbReference>
<keyword evidence="3" id="KW-0547">Nucleotide-binding</keyword>
<dbReference type="Pfam" id="PF00071">
    <property type="entry name" value="Ras"/>
    <property type="match status" value="1"/>
</dbReference>
<dbReference type="PANTHER" id="PTHR47981">
    <property type="entry name" value="RAB FAMILY"/>
    <property type="match status" value="1"/>
</dbReference>
<evidence type="ECO:0000256" key="5">
    <source>
        <dbReference type="ARBA" id="ARBA00023134"/>
    </source>
</evidence>
<dbReference type="FunCoup" id="A0A151ZJ77">
    <property type="interactions" value="114"/>
</dbReference>
<keyword evidence="6" id="KW-0449">Lipoprotein</keyword>
<organism evidence="9 10">
    <name type="scientific">Tieghemostelium lacteum</name>
    <name type="common">Slime mold</name>
    <name type="synonym">Dictyostelium lacteum</name>
    <dbReference type="NCBI Taxonomy" id="361077"/>
    <lineage>
        <taxon>Eukaryota</taxon>
        <taxon>Amoebozoa</taxon>
        <taxon>Evosea</taxon>
        <taxon>Eumycetozoa</taxon>
        <taxon>Dictyostelia</taxon>
        <taxon>Dictyosteliales</taxon>
        <taxon>Raperosteliaceae</taxon>
        <taxon>Tieghemostelium</taxon>
    </lineage>
</organism>
<dbReference type="FunFam" id="3.40.50.300:FF:000751">
    <property type="entry name" value="Rab family GTPase, putative"/>
    <property type="match status" value="1"/>
</dbReference>
<dbReference type="OMA" id="EQVFKHI"/>
<dbReference type="GO" id="GO:0003924">
    <property type="term" value="F:GTPase activity"/>
    <property type="evidence" value="ECO:0007669"/>
    <property type="project" value="InterPro"/>
</dbReference>
<dbReference type="SMART" id="SM00174">
    <property type="entry name" value="RHO"/>
    <property type="match status" value="1"/>
</dbReference>
<dbReference type="OrthoDB" id="1436450at2759"/>
<evidence type="ECO:0000256" key="8">
    <source>
        <dbReference type="ARBA" id="ARBA00067801"/>
    </source>
</evidence>
<dbReference type="GO" id="GO:0005525">
    <property type="term" value="F:GTP binding"/>
    <property type="evidence" value="ECO:0007669"/>
    <property type="project" value="UniProtKB-KW"/>
</dbReference>
<dbReference type="InterPro" id="IPR027417">
    <property type="entry name" value="P-loop_NTPase"/>
</dbReference>
<sequence>MGGRKVLKVVIIGEKSVGKTSVLKRYVDQRYVPTKPTIGVDFVHKDVMVNDRMVTLQLWDTSGQERFKSLEISYYRGADCCILVFDVQNDQTLQQLKMWREDFISKTGVQDPDNFPFVVLGNKVDEPEKRIVTEKQAQNWCRELGGNIFYFDTSAKDNVNIEQAFQTVSRISIQSHVPMPPEDLVVLTDSNANEKKSCPCGS</sequence>
<keyword evidence="5" id="KW-0342">GTP-binding</keyword>
<dbReference type="SUPFAM" id="SSF52540">
    <property type="entry name" value="P-loop containing nucleoside triphosphate hydrolases"/>
    <property type="match status" value="1"/>
</dbReference>
<evidence type="ECO:0000256" key="2">
    <source>
        <dbReference type="ARBA" id="ARBA00022448"/>
    </source>
</evidence>
<accession>A0A151ZJ77</accession>